<dbReference type="Proteomes" id="UP000013190">
    <property type="component" value="Unassembled WGS sequence"/>
</dbReference>
<dbReference type="RefSeq" id="WP_004659431.1">
    <property type="nucleotide sequence ID" value="NZ_BMDV01000009.1"/>
</dbReference>
<protein>
    <recommendedName>
        <fullName evidence="3">Molybdenum cofactor carrier</fullName>
    </recommendedName>
</protein>
<evidence type="ECO:0000313" key="1">
    <source>
        <dbReference type="EMBL" id="ENU28411.1"/>
    </source>
</evidence>
<dbReference type="SUPFAM" id="SSF102405">
    <property type="entry name" value="MCP/YpsA-like"/>
    <property type="match status" value="1"/>
</dbReference>
<reference evidence="1 2" key="2">
    <citation type="journal article" date="2016" name="Int. J. Syst. Evol. Microbiol.">
        <title>Taxonomy of haemolytic and/or proteolytic strains of the genus Acinetobacter with the proposal of Acinetobacter courvalinii sp. nov. (genomic species 14 sensu Bouvet &amp; Jeanjean), Acinetobacter dispersus sp. nov. (genomic species 17), Acinetobacter modestus sp. nov., Acinetobacter proteolyticus sp. nov. and Acinetobacter vivianii sp. nov.</title>
        <authorList>
            <person name="Nemec A."/>
            <person name="Radolfova-Krizova L."/>
            <person name="Maixnerova M."/>
            <person name="Vrestiakova E."/>
            <person name="Jezek P."/>
            <person name="Sedo O."/>
        </authorList>
    </citation>
    <scope>NUCLEOTIDE SEQUENCE [LARGE SCALE GENOMIC DNA]</scope>
    <source>
        <strain evidence="1 2">NIPH 236</strain>
    </source>
</reference>
<reference evidence="2" key="1">
    <citation type="submission" date="2013-02" db="EMBL/GenBank/DDBJ databases">
        <title>The Genome Sequence of Acinetobacter sp. NIPH 236.</title>
        <authorList>
            <consortium name="The Broad Institute Genome Sequencing Platform"/>
            <consortium name="The Broad Institute Genome Sequencing Center for Infectious Disease"/>
            <person name="Cerqueira G."/>
            <person name="Feldgarden M."/>
            <person name="Courvalin P."/>
            <person name="Perichon B."/>
            <person name="Grillot-Courvalin C."/>
            <person name="Clermont D."/>
            <person name="Rocha E."/>
            <person name="Yoon E.-J."/>
            <person name="Nemec A."/>
            <person name="Walker B."/>
            <person name="Young S.K."/>
            <person name="Zeng Q."/>
            <person name="Gargeya S."/>
            <person name="Fitzgerald M."/>
            <person name="Haas B."/>
            <person name="Abouelleil A."/>
            <person name="Alvarado L."/>
            <person name="Arachchi H.M."/>
            <person name="Berlin A.M."/>
            <person name="Chapman S.B."/>
            <person name="Dewar J."/>
            <person name="Goldberg J."/>
            <person name="Griggs A."/>
            <person name="Gujja S."/>
            <person name="Hansen M."/>
            <person name="Howarth C."/>
            <person name="Imamovic A."/>
            <person name="Larimer J."/>
            <person name="McCowan C."/>
            <person name="Murphy C."/>
            <person name="Neiman D."/>
            <person name="Pearson M."/>
            <person name="Priest M."/>
            <person name="Roberts A."/>
            <person name="Saif S."/>
            <person name="Shea T."/>
            <person name="Sisk P."/>
            <person name="Sykes S."/>
            <person name="Wortman J."/>
            <person name="Nusbaum C."/>
            <person name="Birren B."/>
        </authorList>
    </citation>
    <scope>NUCLEOTIDE SEQUENCE [LARGE SCALE GENOMIC DNA]</scope>
    <source>
        <strain evidence="2">NIPH 236</strain>
    </source>
</reference>
<evidence type="ECO:0000313" key="2">
    <source>
        <dbReference type="Proteomes" id="UP000013190"/>
    </source>
</evidence>
<comment type="caution">
    <text evidence="1">The sequence shown here is derived from an EMBL/GenBank/DDBJ whole genome shotgun (WGS) entry which is preliminary data.</text>
</comment>
<proteinExistence type="predicted"/>
<dbReference type="EMBL" id="APOJ01000015">
    <property type="protein sequence ID" value="ENU28411.1"/>
    <property type="molecule type" value="Genomic_DNA"/>
</dbReference>
<organism evidence="1 2">
    <name type="scientific">Acinetobacter modestus</name>
    <dbReference type="NCBI Taxonomy" id="1776740"/>
    <lineage>
        <taxon>Bacteria</taxon>
        <taxon>Pseudomonadati</taxon>
        <taxon>Pseudomonadota</taxon>
        <taxon>Gammaproteobacteria</taxon>
        <taxon>Moraxellales</taxon>
        <taxon>Moraxellaceae</taxon>
        <taxon>Acinetobacter</taxon>
    </lineage>
</organism>
<gene>
    <name evidence="1" type="ORF">F992_00529</name>
</gene>
<name>A0ABP2U1I9_9GAMM</name>
<dbReference type="GeneID" id="92833960"/>
<dbReference type="Pfam" id="PF12694">
    <property type="entry name" value="cpYpsA"/>
    <property type="match status" value="1"/>
</dbReference>
<evidence type="ECO:0008006" key="3">
    <source>
        <dbReference type="Google" id="ProtNLM"/>
    </source>
</evidence>
<dbReference type="InterPro" id="IPR024755">
    <property type="entry name" value="cpYpsA"/>
</dbReference>
<dbReference type="Gene3D" id="3.40.50.450">
    <property type="match status" value="1"/>
</dbReference>
<keyword evidence="2" id="KW-1185">Reference proteome</keyword>
<accession>A0ABP2U1I9</accession>
<sequence length="164" mass="18192">MHIKIISGGQTGVDRGALDAALDLGVPCGGWCPEDRMAEDGRIPDEYPLIILAESGYRKRTKQNVRDSDATVIIYFDYIYPKGGTELTLLECIKQSKAYLLIDGNEVPIERAAERIYLFCHQNNITALNVAGPKGASLPQAHSYTQQVITQMLNKIINQDRPQT</sequence>